<evidence type="ECO:0000313" key="9">
    <source>
        <dbReference type="Proteomes" id="UP000541181"/>
    </source>
</evidence>
<protein>
    <submittedName>
        <fullName evidence="8">PO113 protein</fullName>
    </submittedName>
</protein>
<evidence type="ECO:0000256" key="5">
    <source>
        <dbReference type="ARBA" id="ARBA00022801"/>
    </source>
</evidence>
<accession>A0A7K5H3A3</accession>
<dbReference type="GO" id="GO:0016787">
    <property type="term" value="F:hydrolase activity"/>
    <property type="evidence" value="ECO:0007669"/>
    <property type="project" value="UniProtKB-KW"/>
</dbReference>
<dbReference type="Gene3D" id="3.30.70.270">
    <property type="match status" value="1"/>
</dbReference>
<dbReference type="PANTHER" id="PTHR41694">
    <property type="entry name" value="ENDOGENOUS RETROVIRUS GROUP K MEMBER POL PROTEIN"/>
    <property type="match status" value="1"/>
</dbReference>
<name>A0A7K5H3A3_9AVES</name>
<keyword evidence="2" id="KW-0548">Nucleotidyltransferase</keyword>
<feature type="non-terminal residue" evidence="8">
    <location>
        <position position="1"/>
    </location>
</feature>
<feature type="non-terminal residue" evidence="8">
    <location>
        <position position="56"/>
    </location>
</feature>
<keyword evidence="1" id="KW-0808">Transferase</keyword>
<evidence type="ECO:0000256" key="1">
    <source>
        <dbReference type="ARBA" id="ARBA00022679"/>
    </source>
</evidence>
<reference evidence="8 9" key="1">
    <citation type="submission" date="2019-09" db="EMBL/GenBank/DDBJ databases">
        <title>Bird 10,000 Genomes (B10K) Project - Family phase.</title>
        <authorList>
            <person name="Zhang G."/>
        </authorList>
    </citation>
    <scope>NUCLEOTIDE SEQUENCE [LARGE SCALE GENOMIC DNA]</scope>
    <source>
        <strain evidence="8">B10K-CU-031-22</strain>
    </source>
</reference>
<evidence type="ECO:0000259" key="7">
    <source>
        <dbReference type="Pfam" id="PF06817"/>
    </source>
</evidence>
<dbReference type="SUPFAM" id="SSF56672">
    <property type="entry name" value="DNA/RNA polymerases"/>
    <property type="match status" value="1"/>
</dbReference>
<feature type="domain" description="Reverse transcriptase thumb" evidence="7">
    <location>
        <begin position="9"/>
        <end position="56"/>
    </location>
</feature>
<dbReference type="GO" id="GO:0003964">
    <property type="term" value="F:RNA-directed DNA polymerase activity"/>
    <property type="evidence" value="ECO:0007669"/>
    <property type="project" value="UniProtKB-KW"/>
</dbReference>
<dbReference type="PANTHER" id="PTHR41694:SF3">
    <property type="entry name" value="RNA-DIRECTED DNA POLYMERASE-RELATED"/>
    <property type="match status" value="1"/>
</dbReference>
<dbReference type="Proteomes" id="UP000541181">
    <property type="component" value="Unassembled WGS sequence"/>
</dbReference>
<dbReference type="GO" id="GO:0035613">
    <property type="term" value="F:RNA stem-loop binding"/>
    <property type="evidence" value="ECO:0007669"/>
    <property type="project" value="TreeGrafter"/>
</dbReference>
<evidence type="ECO:0000256" key="2">
    <source>
        <dbReference type="ARBA" id="ARBA00022695"/>
    </source>
</evidence>
<dbReference type="EMBL" id="VZRC01001198">
    <property type="protein sequence ID" value="NWS63797.1"/>
    <property type="molecule type" value="Genomic_DNA"/>
</dbReference>
<evidence type="ECO:0000313" key="8">
    <source>
        <dbReference type="EMBL" id="NWS63797.1"/>
    </source>
</evidence>
<organism evidence="8 9">
    <name type="scientific">Chunga burmeisteri</name>
    <name type="common">Black-legged seriema</name>
    <dbReference type="NCBI Taxonomy" id="1352770"/>
    <lineage>
        <taxon>Eukaryota</taxon>
        <taxon>Metazoa</taxon>
        <taxon>Chordata</taxon>
        <taxon>Craniata</taxon>
        <taxon>Vertebrata</taxon>
        <taxon>Euteleostomi</taxon>
        <taxon>Archelosauria</taxon>
        <taxon>Archosauria</taxon>
        <taxon>Dinosauria</taxon>
        <taxon>Saurischia</taxon>
        <taxon>Theropoda</taxon>
        <taxon>Coelurosauria</taxon>
        <taxon>Aves</taxon>
        <taxon>Neognathae</taxon>
        <taxon>Neoaves</taxon>
        <taxon>Telluraves</taxon>
        <taxon>Australaves</taxon>
        <taxon>Cariamiformes</taxon>
        <taxon>Cariamidae</taxon>
        <taxon>Chunga</taxon>
    </lineage>
</organism>
<dbReference type="InterPro" id="IPR010661">
    <property type="entry name" value="RVT_thumb"/>
</dbReference>
<dbReference type="Pfam" id="PF06817">
    <property type="entry name" value="RVT_thumb"/>
    <property type="match status" value="1"/>
</dbReference>
<evidence type="ECO:0000256" key="6">
    <source>
        <dbReference type="ARBA" id="ARBA00022918"/>
    </source>
</evidence>
<keyword evidence="6" id="KW-0695">RNA-directed DNA polymerase</keyword>
<evidence type="ECO:0000256" key="3">
    <source>
        <dbReference type="ARBA" id="ARBA00022722"/>
    </source>
</evidence>
<dbReference type="GO" id="GO:0004519">
    <property type="term" value="F:endonuclease activity"/>
    <property type="evidence" value="ECO:0007669"/>
    <property type="project" value="UniProtKB-KW"/>
</dbReference>
<keyword evidence="3" id="KW-0540">Nuclease</keyword>
<keyword evidence="4" id="KW-0255">Endonuclease</keyword>
<dbReference type="InterPro" id="IPR043128">
    <property type="entry name" value="Rev_trsase/Diguanyl_cyclase"/>
</dbReference>
<dbReference type="AlphaFoldDB" id="A0A7K5H3A3"/>
<comment type="caution">
    <text evidence="8">The sequence shown here is derived from an EMBL/GenBank/DDBJ whole genome shotgun (WGS) entry which is preliminary data.</text>
</comment>
<gene>
    <name evidence="8" type="primary">Hervk_0</name>
    <name evidence="8" type="ORF">CHUBUR_R15819</name>
</gene>
<dbReference type="OrthoDB" id="422540at2759"/>
<sequence length="56" mass="6260">TIQPQTVQRQTNISTLNDLQKLLGNINWIRTVIGMDNQVLAPLFDLLQGDSLINSP</sequence>
<proteinExistence type="predicted"/>
<evidence type="ECO:0000256" key="4">
    <source>
        <dbReference type="ARBA" id="ARBA00022759"/>
    </source>
</evidence>
<dbReference type="InterPro" id="IPR043502">
    <property type="entry name" value="DNA/RNA_pol_sf"/>
</dbReference>
<keyword evidence="9" id="KW-1185">Reference proteome</keyword>
<keyword evidence="5" id="KW-0378">Hydrolase</keyword>